<dbReference type="EMBL" id="CP009044">
    <property type="protein sequence ID" value="AII15604.1"/>
    <property type="molecule type" value="Genomic_DNA"/>
</dbReference>
<dbReference type="AlphaFoldDB" id="A0A076FIA5"/>
<name>A0A076FIA5_9BACT</name>
<dbReference type="GO" id="GO:0006355">
    <property type="term" value="P:regulation of DNA-templated transcription"/>
    <property type="evidence" value="ECO:0007669"/>
    <property type="project" value="InterPro"/>
</dbReference>
<sequence>MAKTLVDKLIESTTKVKTSNTKSLTITLSNENYEALEMLSKATKTSKAKIINMALDEAGVFDMSKINKKLKGVEDDSDN</sequence>
<evidence type="ECO:0000313" key="1">
    <source>
        <dbReference type="EMBL" id="AII15604.1"/>
    </source>
</evidence>
<dbReference type="HOGENOM" id="CLU_2599417_0_0_7"/>
<dbReference type="Proteomes" id="UP000028486">
    <property type="component" value="Plasmid pCIG1485E"/>
</dbReference>
<evidence type="ECO:0000313" key="2">
    <source>
        <dbReference type="Proteomes" id="UP000028486"/>
    </source>
</evidence>
<dbReference type="Gene3D" id="1.10.1220.10">
    <property type="entry name" value="Met repressor-like"/>
    <property type="match status" value="1"/>
</dbReference>
<keyword evidence="2" id="KW-1185">Reference proteome</keyword>
<keyword evidence="1" id="KW-0614">Plasmid</keyword>
<dbReference type="InterPro" id="IPR013321">
    <property type="entry name" value="Arc_rbn_hlx_hlx"/>
</dbReference>
<dbReference type="KEGG" id="caj:CIG1485E_a0079"/>
<geneLocation type="plasmid" evidence="1 2">
    <name>pCIG1485E</name>
</geneLocation>
<accession>A0A076FIA5</accession>
<organism evidence="1 2">
    <name type="scientific">Campylobacter iguaniorum</name>
    <dbReference type="NCBI Taxonomy" id="1244531"/>
    <lineage>
        <taxon>Bacteria</taxon>
        <taxon>Pseudomonadati</taxon>
        <taxon>Campylobacterota</taxon>
        <taxon>Epsilonproteobacteria</taxon>
        <taxon>Campylobacterales</taxon>
        <taxon>Campylobacteraceae</taxon>
        <taxon>Campylobacter</taxon>
    </lineage>
</organism>
<gene>
    <name evidence="1" type="ORF">CIG1485E_a0079</name>
</gene>
<protein>
    <recommendedName>
        <fullName evidence="3">Ribbon-helix-helix protein CopG domain-containing protein</fullName>
    </recommendedName>
</protein>
<evidence type="ECO:0008006" key="3">
    <source>
        <dbReference type="Google" id="ProtNLM"/>
    </source>
</evidence>
<proteinExistence type="predicted"/>
<dbReference type="RefSeq" id="WP_041572720.1">
    <property type="nucleotide sequence ID" value="NZ_CP009044.1"/>
</dbReference>
<reference evidence="1 2" key="1">
    <citation type="journal article" date="2014" name="Genome Announc.">
        <title>Complete Genome Sequence of Campylobacter iguaniorum Strain 1485ET, Isolated from a Bearded Dragon (Pogona vitticeps).</title>
        <authorList>
            <person name="Gilbert M.J."/>
            <person name="Miller W.G."/>
            <person name="Yee E."/>
            <person name="Kik M."/>
            <person name="Wagenaar J.A."/>
            <person name="Duim B."/>
        </authorList>
    </citation>
    <scope>NUCLEOTIDE SEQUENCE [LARGE SCALE GENOMIC DNA]</scope>
    <source>
        <strain evidence="1 2">1485E</strain>
        <plasmid evidence="1">pCIG1485E</plasmid>
    </source>
</reference>